<evidence type="ECO:0000313" key="3">
    <source>
        <dbReference type="Proteomes" id="UP000007089"/>
    </source>
</evidence>
<name>B8JET3_ANAD2</name>
<gene>
    <name evidence="2" type="ordered locus">A2cp1_2892</name>
</gene>
<evidence type="ECO:0000313" key="2">
    <source>
        <dbReference type="EMBL" id="ACL66229.1"/>
    </source>
</evidence>
<dbReference type="EMBL" id="CP001359">
    <property type="protein sequence ID" value="ACL66229.1"/>
    <property type="molecule type" value="Genomic_DNA"/>
</dbReference>
<feature type="region of interest" description="Disordered" evidence="1">
    <location>
        <begin position="200"/>
        <end position="225"/>
    </location>
</feature>
<accession>B8JET3</accession>
<dbReference type="Proteomes" id="UP000007089">
    <property type="component" value="Chromosome"/>
</dbReference>
<keyword evidence="3" id="KW-1185">Reference proteome</keyword>
<evidence type="ECO:0000256" key="1">
    <source>
        <dbReference type="SAM" id="MobiDB-lite"/>
    </source>
</evidence>
<proteinExistence type="predicted"/>
<sequence>MPPPWGGPNVSAPALLRPLPPMPLLPLLLAAAAAAGPAAPAPDAPPENLLRGPARCVLRYLDAVRLAGPRAPAVRGRAGAPPPGSYARARALTAPRALDDADRATAAGGSHPLAPWADAARGTVLESFQLLAVRRAPRGTAVVTVRERWWRGASARSLASSVSEYLVARVAGEWRIAARSAGGTLDDEVIDVRYGGWFDPPPSPGSFDPRPARATSVQGRAGPQR</sequence>
<dbReference type="HOGENOM" id="CLU_107034_0_0_7"/>
<dbReference type="KEGG" id="acp:A2cp1_2892"/>
<reference evidence="2" key="1">
    <citation type="submission" date="2009-01" db="EMBL/GenBank/DDBJ databases">
        <title>Complete sequence of Anaeromyxobacter dehalogenans 2CP-1.</title>
        <authorList>
            <consortium name="US DOE Joint Genome Institute"/>
            <person name="Lucas S."/>
            <person name="Copeland A."/>
            <person name="Lapidus A."/>
            <person name="Glavina del Rio T."/>
            <person name="Dalin E."/>
            <person name="Tice H."/>
            <person name="Bruce D."/>
            <person name="Goodwin L."/>
            <person name="Pitluck S."/>
            <person name="Saunders E."/>
            <person name="Brettin T."/>
            <person name="Detter J.C."/>
            <person name="Han C."/>
            <person name="Larimer F."/>
            <person name="Land M."/>
            <person name="Hauser L."/>
            <person name="Kyrpides N."/>
            <person name="Ovchinnikova G."/>
            <person name="Beliaev A.S."/>
            <person name="Richardson P."/>
        </authorList>
    </citation>
    <scope>NUCLEOTIDE SEQUENCE</scope>
    <source>
        <strain evidence="2">2CP-1</strain>
    </source>
</reference>
<protein>
    <submittedName>
        <fullName evidence="2">Uncharacterized protein</fullName>
    </submittedName>
</protein>
<organism evidence="2 3">
    <name type="scientific">Anaeromyxobacter dehalogenans (strain ATCC BAA-258 / DSM 21875 / 2CP-1)</name>
    <dbReference type="NCBI Taxonomy" id="455488"/>
    <lineage>
        <taxon>Bacteria</taxon>
        <taxon>Pseudomonadati</taxon>
        <taxon>Myxococcota</taxon>
        <taxon>Myxococcia</taxon>
        <taxon>Myxococcales</taxon>
        <taxon>Cystobacterineae</taxon>
        <taxon>Anaeromyxobacteraceae</taxon>
        <taxon>Anaeromyxobacter</taxon>
    </lineage>
</organism>
<dbReference type="AlphaFoldDB" id="B8JET3"/>